<feature type="binding site" evidence="7">
    <location>
        <begin position="122"/>
        <end position="127"/>
    </location>
    <ligand>
        <name>S-adenosyl-L-methionine</name>
        <dbReference type="ChEBI" id="CHEBI:59789"/>
    </ligand>
</feature>
<comment type="similarity">
    <text evidence="6 7">Belongs to the RNA methyltransferase RlmH family.</text>
</comment>
<dbReference type="InterPro" id="IPR029028">
    <property type="entry name" value="Alpha/beta_knot_MTases"/>
</dbReference>
<evidence type="ECO:0000256" key="6">
    <source>
        <dbReference type="ARBA" id="ARBA00038303"/>
    </source>
</evidence>
<dbReference type="HAMAP" id="MF_00658">
    <property type="entry name" value="23SrRNA_methyltr_H"/>
    <property type="match status" value="1"/>
</dbReference>
<dbReference type="InterPro" id="IPR003742">
    <property type="entry name" value="RlmH-like"/>
</dbReference>
<keyword evidence="5 7" id="KW-0949">S-adenosyl-L-methionine</keyword>
<dbReference type="Pfam" id="PF02590">
    <property type="entry name" value="SPOUT_MTase"/>
    <property type="match status" value="1"/>
</dbReference>
<protein>
    <recommendedName>
        <fullName evidence="7">Ribosomal RNA large subunit methyltransferase H</fullName>
        <ecNumber evidence="7">2.1.1.177</ecNumber>
    </recommendedName>
    <alternativeName>
        <fullName evidence="7">23S rRNA (pseudouridine1915-N3)-methyltransferase</fullName>
    </alternativeName>
    <alternativeName>
        <fullName evidence="7">23S rRNA m3Psi1915 methyltransferase</fullName>
    </alternativeName>
    <alternativeName>
        <fullName evidence="7">rRNA (pseudouridine-N3-)-methyltransferase RlmH</fullName>
    </alternativeName>
</protein>
<evidence type="ECO:0000313" key="8">
    <source>
        <dbReference type="EMBL" id="PSR34898.1"/>
    </source>
</evidence>
<dbReference type="AlphaFoldDB" id="A0A2T2XKE7"/>
<dbReference type="GO" id="GO:0005737">
    <property type="term" value="C:cytoplasm"/>
    <property type="evidence" value="ECO:0007669"/>
    <property type="project" value="UniProtKB-SubCell"/>
</dbReference>
<dbReference type="EC" id="2.1.1.177" evidence="7"/>
<feature type="binding site" evidence="7">
    <location>
        <position position="72"/>
    </location>
    <ligand>
        <name>S-adenosyl-L-methionine</name>
        <dbReference type="ChEBI" id="CHEBI:59789"/>
    </ligand>
</feature>
<gene>
    <name evidence="7" type="primary">rlmH</name>
    <name evidence="8" type="ORF">C7B46_03020</name>
</gene>
<dbReference type="Gene3D" id="3.40.1280.10">
    <property type="match status" value="1"/>
</dbReference>
<accession>A0A2T2XKE7</accession>
<comment type="function">
    <text evidence="7">Specifically methylates the pseudouridine at position 1915 (m3Psi1915) in 23S rRNA.</text>
</comment>
<evidence type="ECO:0000256" key="4">
    <source>
        <dbReference type="ARBA" id="ARBA00022679"/>
    </source>
</evidence>
<comment type="subunit">
    <text evidence="7">Homodimer.</text>
</comment>
<name>A0A2T2XKE7_9FIRM</name>
<dbReference type="PIRSF" id="PIRSF004505">
    <property type="entry name" value="MT_bac"/>
    <property type="match status" value="1"/>
</dbReference>
<dbReference type="EMBL" id="PXYW01000005">
    <property type="protein sequence ID" value="PSR34898.1"/>
    <property type="molecule type" value="Genomic_DNA"/>
</dbReference>
<dbReference type="PANTHER" id="PTHR33603:SF1">
    <property type="entry name" value="RIBOSOMAL RNA LARGE SUBUNIT METHYLTRANSFERASE H"/>
    <property type="match status" value="1"/>
</dbReference>
<keyword evidence="4 7" id="KW-0808">Transferase</keyword>
<dbReference type="Proteomes" id="UP000242972">
    <property type="component" value="Unassembled WGS sequence"/>
</dbReference>
<keyword evidence="1 7" id="KW-0963">Cytoplasm</keyword>
<reference evidence="8 9" key="1">
    <citation type="journal article" date="2014" name="BMC Genomics">
        <title>Comparison of environmental and isolate Sulfobacillus genomes reveals diverse carbon, sulfur, nitrogen, and hydrogen metabolisms.</title>
        <authorList>
            <person name="Justice N.B."/>
            <person name="Norman A."/>
            <person name="Brown C.T."/>
            <person name="Singh A."/>
            <person name="Thomas B.C."/>
            <person name="Banfield J.F."/>
        </authorList>
    </citation>
    <scope>NUCLEOTIDE SEQUENCE [LARGE SCALE GENOMIC DNA]</scope>
    <source>
        <strain evidence="8">AMDSBA4</strain>
    </source>
</reference>
<comment type="caution">
    <text evidence="8">The sequence shown here is derived from an EMBL/GenBank/DDBJ whole genome shotgun (WGS) entry which is preliminary data.</text>
</comment>
<comment type="subcellular location">
    <subcellularLocation>
        <location evidence="7">Cytoplasm</location>
    </subcellularLocation>
</comment>
<evidence type="ECO:0000313" key="9">
    <source>
        <dbReference type="Proteomes" id="UP000242972"/>
    </source>
</evidence>
<evidence type="ECO:0000256" key="5">
    <source>
        <dbReference type="ARBA" id="ARBA00022691"/>
    </source>
</evidence>
<keyword evidence="2 7" id="KW-0698">rRNA processing</keyword>
<evidence type="ECO:0000256" key="2">
    <source>
        <dbReference type="ARBA" id="ARBA00022552"/>
    </source>
</evidence>
<dbReference type="InterPro" id="IPR029026">
    <property type="entry name" value="tRNA_m1G_MTases_N"/>
</dbReference>
<keyword evidence="3 7" id="KW-0489">Methyltransferase</keyword>
<evidence type="ECO:0000256" key="1">
    <source>
        <dbReference type="ARBA" id="ARBA00022490"/>
    </source>
</evidence>
<dbReference type="PANTHER" id="PTHR33603">
    <property type="entry name" value="METHYLTRANSFERASE"/>
    <property type="match status" value="1"/>
</dbReference>
<dbReference type="NCBIfam" id="NF000986">
    <property type="entry name" value="PRK00103.1-4"/>
    <property type="match status" value="1"/>
</dbReference>
<evidence type="ECO:0000256" key="7">
    <source>
        <dbReference type="HAMAP-Rule" id="MF_00658"/>
    </source>
</evidence>
<dbReference type="CDD" id="cd18081">
    <property type="entry name" value="RlmH-like"/>
    <property type="match status" value="1"/>
</dbReference>
<dbReference type="SUPFAM" id="SSF75217">
    <property type="entry name" value="alpha/beta knot"/>
    <property type="match status" value="1"/>
</dbReference>
<comment type="catalytic activity">
    <reaction evidence="7">
        <text>pseudouridine(1915) in 23S rRNA + S-adenosyl-L-methionine = N(3)-methylpseudouridine(1915) in 23S rRNA + S-adenosyl-L-homocysteine + H(+)</text>
        <dbReference type="Rhea" id="RHEA:42752"/>
        <dbReference type="Rhea" id="RHEA-COMP:10221"/>
        <dbReference type="Rhea" id="RHEA-COMP:10222"/>
        <dbReference type="ChEBI" id="CHEBI:15378"/>
        <dbReference type="ChEBI" id="CHEBI:57856"/>
        <dbReference type="ChEBI" id="CHEBI:59789"/>
        <dbReference type="ChEBI" id="CHEBI:65314"/>
        <dbReference type="ChEBI" id="CHEBI:74486"/>
        <dbReference type="EC" id="2.1.1.177"/>
    </reaction>
</comment>
<evidence type="ECO:0000256" key="3">
    <source>
        <dbReference type="ARBA" id="ARBA00022603"/>
    </source>
</evidence>
<organism evidence="8 9">
    <name type="scientific">Sulfobacillus benefaciens</name>
    <dbReference type="NCBI Taxonomy" id="453960"/>
    <lineage>
        <taxon>Bacteria</taxon>
        <taxon>Bacillati</taxon>
        <taxon>Bacillota</taxon>
        <taxon>Clostridia</taxon>
        <taxon>Eubacteriales</taxon>
        <taxon>Clostridiales Family XVII. Incertae Sedis</taxon>
        <taxon>Sulfobacillus</taxon>
    </lineage>
</organism>
<dbReference type="GO" id="GO:0070038">
    <property type="term" value="F:rRNA (pseudouridine-N3-)-methyltransferase activity"/>
    <property type="evidence" value="ECO:0007669"/>
    <property type="project" value="UniProtKB-UniRule"/>
</dbReference>
<feature type="binding site" evidence="7">
    <location>
        <position position="103"/>
    </location>
    <ligand>
        <name>S-adenosyl-L-methionine</name>
        <dbReference type="ChEBI" id="CHEBI:59789"/>
    </ligand>
</feature>
<sequence>MLVRILTVGHPKSKDIERLMMEYQKRLGPWVRLIWDFVPEISYRVGQESYAKKSESGALLAKISPKEFVILLDIDGEMVSSSELSQKLIEWHNQGRNVTFVVGGSLGVENELKTRANWRWSLSRLTFPHALAQLLLIEQLYRAWAIYHHHPYHK</sequence>
<proteinExistence type="inferred from homology"/>